<organism evidence="1 2">
    <name type="scientific">Odynerus spinipes</name>
    <dbReference type="NCBI Taxonomy" id="1348599"/>
    <lineage>
        <taxon>Eukaryota</taxon>
        <taxon>Metazoa</taxon>
        <taxon>Ecdysozoa</taxon>
        <taxon>Arthropoda</taxon>
        <taxon>Hexapoda</taxon>
        <taxon>Insecta</taxon>
        <taxon>Pterygota</taxon>
        <taxon>Neoptera</taxon>
        <taxon>Endopterygota</taxon>
        <taxon>Hymenoptera</taxon>
        <taxon>Apocrita</taxon>
        <taxon>Aculeata</taxon>
        <taxon>Vespoidea</taxon>
        <taxon>Vespidae</taxon>
        <taxon>Eumeninae</taxon>
        <taxon>Odynerus</taxon>
    </lineage>
</organism>
<evidence type="ECO:0000313" key="2">
    <source>
        <dbReference type="Proteomes" id="UP001258017"/>
    </source>
</evidence>
<dbReference type="Proteomes" id="UP001258017">
    <property type="component" value="Unassembled WGS sequence"/>
</dbReference>
<evidence type="ECO:0000313" key="1">
    <source>
        <dbReference type="EMBL" id="KAK2577661.1"/>
    </source>
</evidence>
<protein>
    <submittedName>
        <fullName evidence="1">Uncharacterized protein</fullName>
    </submittedName>
</protein>
<dbReference type="EMBL" id="JAIFRP010003095">
    <property type="protein sequence ID" value="KAK2577661.1"/>
    <property type="molecule type" value="Genomic_DNA"/>
</dbReference>
<comment type="caution">
    <text evidence="1">The sequence shown here is derived from an EMBL/GenBank/DDBJ whole genome shotgun (WGS) entry which is preliminary data.</text>
</comment>
<dbReference type="AlphaFoldDB" id="A0AAD9RDE2"/>
<name>A0AAD9RDE2_9HYME</name>
<gene>
    <name evidence="1" type="ORF">KPH14_000851</name>
</gene>
<sequence length="136" mass="15553">MMEDRYVKQNIGDTEAYVPDILNNKGHLNCSPFCKDINNKVLTKLNVLENKTSSTDYRNIGLIYYTFSEEKVSKLSNETIIQLSGDNENRIIQPYGIAIVNKPEQISDDGSNMFSAIKTMQKLDCKVLNFEYQTLN</sequence>
<reference evidence="1" key="1">
    <citation type="submission" date="2021-08" db="EMBL/GenBank/DDBJ databases">
        <authorList>
            <person name="Misof B."/>
            <person name="Oliver O."/>
            <person name="Podsiadlowski L."/>
            <person name="Donath A."/>
            <person name="Peters R."/>
            <person name="Mayer C."/>
            <person name="Rust J."/>
            <person name="Gunkel S."/>
            <person name="Lesny P."/>
            <person name="Martin S."/>
            <person name="Oeyen J.P."/>
            <person name="Petersen M."/>
            <person name="Panagiotis P."/>
            <person name="Wilbrandt J."/>
            <person name="Tanja T."/>
        </authorList>
    </citation>
    <scope>NUCLEOTIDE SEQUENCE</scope>
    <source>
        <strain evidence="1">GBR_01_08_01A</strain>
        <tissue evidence="1">Thorax + abdomen</tissue>
    </source>
</reference>
<proteinExistence type="predicted"/>
<reference evidence="1" key="2">
    <citation type="journal article" date="2023" name="Commun. Biol.">
        <title>Intrasexual cuticular hydrocarbon dimorphism in a wasp sheds light on hydrocarbon biosynthesis genes in Hymenoptera.</title>
        <authorList>
            <person name="Moris V.C."/>
            <person name="Podsiadlowski L."/>
            <person name="Martin S."/>
            <person name="Oeyen J.P."/>
            <person name="Donath A."/>
            <person name="Petersen M."/>
            <person name="Wilbrandt J."/>
            <person name="Misof B."/>
            <person name="Liedtke D."/>
            <person name="Thamm M."/>
            <person name="Scheiner R."/>
            <person name="Schmitt T."/>
            <person name="Niehuis O."/>
        </authorList>
    </citation>
    <scope>NUCLEOTIDE SEQUENCE</scope>
    <source>
        <strain evidence="1">GBR_01_08_01A</strain>
    </source>
</reference>
<accession>A0AAD9RDE2</accession>
<keyword evidence="2" id="KW-1185">Reference proteome</keyword>